<organism evidence="8 9">
    <name type="scientific">Rhynchophorus ferrugineus</name>
    <name type="common">Red palm weevil</name>
    <name type="synonym">Curculio ferrugineus</name>
    <dbReference type="NCBI Taxonomy" id="354439"/>
    <lineage>
        <taxon>Eukaryota</taxon>
        <taxon>Metazoa</taxon>
        <taxon>Ecdysozoa</taxon>
        <taxon>Arthropoda</taxon>
        <taxon>Hexapoda</taxon>
        <taxon>Insecta</taxon>
        <taxon>Pterygota</taxon>
        <taxon>Neoptera</taxon>
        <taxon>Endopterygota</taxon>
        <taxon>Coleoptera</taxon>
        <taxon>Polyphaga</taxon>
        <taxon>Cucujiformia</taxon>
        <taxon>Curculionidae</taxon>
        <taxon>Dryophthorinae</taxon>
        <taxon>Rhynchophorus</taxon>
    </lineage>
</organism>
<evidence type="ECO:0000313" key="9">
    <source>
        <dbReference type="Proteomes" id="UP000625711"/>
    </source>
</evidence>
<dbReference type="PANTHER" id="PTHR10353:SF36">
    <property type="entry name" value="LP05116P"/>
    <property type="match status" value="1"/>
</dbReference>
<keyword evidence="9" id="KW-1185">Reference proteome</keyword>
<dbReference type="InterPro" id="IPR033132">
    <property type="entry name" value="GH_1_N_CS"/>
</dbReference>
<evidence type="ECO:0000256" key="4">
    <source>
        <dbReference type="ARBA" id="ARBA00023180"/>
    </source>
</evidence>
<dbReference type="InterPro" id="IPR017853">
    <property type="entry name" value="GH"/>
</dbReference>
<dbReference type="OrthoDB" id="65569at2759"/>
<evidence type="ECO:0000256" key="2">
    <source>
        <dbReference type="ARBA" id="ARBA00011738"/>
    </source>
</evidence>
<dbReference type="InterPro" id="IPR001360">
    <property type="entry name" value="Glyco_hydro_1"/>
</dbReference>
<keyword evidence="4" id="KW-0325">Glycoprotein</keyword>
<dbReference type="GO" id="GO:0008422">
    <property type="term" value="F:beta-glucosidase activity"/>
    <property type="evidence" value="ECO:0007669"/>
    <property type="project" value="TreeGrafter"/>
</dbReference>
<keyword evidence="7" id="KW-0732">Signal</keyword>
<dbReference type="SUPFAM" id="SSF51445">
    <property type="entry name" value="(Trans)glycosidases"/>
    <property type="match status" value="1"/>
</dbReference>
<evidence type="ECO:0000256" key="7">
    <source>
        <dbReference type="SAM" id="SignalP"/>
    </source>
</evidence>
<accession>A0A834INJ4</accession>
<feature type="signal peptide" evidence="7">
    <location>
        <begin position="1"/>
        <end position="21"/>
    </location>
</feature>
<dbReference type="PRINTS" id="PR00131">
    <property type="entry name" value="GLHYDRLASE1"/>
</dbReference>
<dbReference type="FunFam" id="3.20.20.80:FF:000013">
    <property type="entry name" value="lactase-phlorizin hydrolase"/>
    <property type="match status" value="1"/>
</dbReference>
<dbReference type="PROSITE" id="PS00653">
    <property type="entry name" value="GLYCOSYL_HYDROL_F1_2"/>
    <property type="match status" value="1"/>
</dbReference>
<evidence type="ECO:0000256" key="6">
    <source>
        <dbReference type="RuleBase" id="RU003690"/>
    </source>
</evidence>
<feature type="chain" id="PRO_5032528044" evidence="7">
    <location>
        <begin position="22"/>
        <end position="511"/>
    </location>
</feature>
<dbReference type="Pfam" id="PF00232">
    <property type="entry name" value="Glyco_hydro_1"/>
    <property type="match status" value="1"/>
</dbReference>
<evidence type="ECO:0000256" key="3">
    <source>
        <dbReference type="ARBA" id="ARBA00022801"/>
    </source>
</evidence>
<comment type="subunit">
    <text evidence="2">Homodimer.</text>
</comment>
<evidence type="ECO:0000256" key="5">
    <source>
        <dbReference type="ARBA" id="ARBA00023295"/>
    </source>
</evidence>
<keyword evidence="3" id="KW-0378">Hydrolase</keyword>
<reference evidence="8" key="1">
    <citation type="submission" date="2020-08" db="EMBL/GenBank/DDBJ databases">
        <title>Genome sequencing and assembly of the red palm weevil Rhynchophorus ferrugineus.</title>
        <authorList>
            <person name="Dias G.B."/>
            <person name="Bergman C.M."/>
            <person name="Manee M."/>
        </authorList>
    </citation>
    <scope>NUCLEOTIDE SEQUENCE</scope>
    <source>
        <strain evidence="8">AA-2017</strain>
        <tissue evidence="8">Whole larva</tissue>
    </source>
</reference>
<dbReference type="EMBL" id="JAACXV010000080">
    <property type="protein sequence ID" value="KAF7284222.1"/>
    <property type="molecule type" value="Genomic_DNA"/>
</dbReference>
<evidence type="ECO:0000256" key="1">
    <source>
        <dbReference type="ARBA" id="ARBA00010838"/>
    </source>
</evidence>
<dbReference type="Gene3D" id="3.20.20.80">
    <property type="entry name" value="Glycosidases"/>
    <property type="match status" value="1"/>
</dbReference>
<keyword evidence="5" id="KW-0326">Glycosidase</keyword>
<dbReference type="GO" id="GO:0005975">
    <property type="term" value="P:carbohydrate metabolic process"/>
    <property type="evidence" value="ECO:0007669"/>
    <property type="project" value="InterPro"/>
</dbReference>
<comment type="caution">
    <text evidence="8">The sequence shown here is derived from an EMBL/GenBank/DDBJ whole genome shotgun (WGS) entry which is preliminary data.</text>
</comment>
<dbReference type="AlphaFoldDB" id="A0A834INJ4"/>
<gene>
    <name evidence="8" type="ORF">GWI33_022374</name>
</gene>
<dbReference type="PANTHER" id="PTHR10353">
    <property type="entry name" value="GLYCOSYL HYDROLASE"/>
    <property type="match status" value="1"/>
</dbReference>
<protein>
    <submittedName>
        <fullName evidence="8">Uncharacterized protein</fullName>
    </submittedName>
</protein>
<sequence length="511" mass="58728">MTIIKGGLILSFICLIHRGTAQTTLGHLFSEEVSNISFPKNFKWGYASAAYQVEGAWNLDGKGPSVWDYDARNNPDWFINGQNGDVGPDGYHNVDVDIELLLRQKVNTYRLSIAWTRILPNGLLSGGINQKGIDFYKNIITKLRANNIEPVVTMMHWDQPRALEDNGGFLNESIIPAFLDYATLLWETYGDDVQWWTTFNEPKQICGGGYDWGWSSPQNLLPGIGSYICGHNLLRAHAKAYKIYNERFRETQKGKISVNLDLTWQEPATNSPEDEEAAERGRLFWLGWFAHPMVFGDYPEIMKQRIGDRSRRLNLTTSRLPEFTEEEKEELKDSIDFFAIQMYTTNLVTAQEDAPVNETSFDNDLSINSYQPDDWPTTLSSWFRVVPWGARRLLNWIRDTYGDEKGIFITENGYPDDQTILEDMDTRGRCHKLYLSNINDAIYKDKINVIGYLAWSLIDDVEWYGGWVVTFGQYNVDFTSENKTRTPKQSTEYYRKVVTTGCLVDDCVEPL</sequence>
<comment type="similarity">
    <text evidence="1 6">Belongs to the glycosyl hydrolase 1 family.</text>
</comment>
<dbReference type="Proteomes" id="UP000625711">
    <property type="component" value="Unassembled WGS sequence"/>
</dbReference>
<name>A0A834INJ4_RHYFE</name>
<proteinExistence type="inferred from homology"/>
<evidence type="ECO:0000313" key="8">
    <source>
        <dbReference type="EMBL" id="KAF7284222.1"/>
    </source>
</evidence>